<feature type="region of interest" description="Disordered" evidence="1">
    <location>
        <begin position="5016"/>
        <end position="5093"/>
    </location>
</feature>
<proteinExistence type="predicted"/>
<keyword evidence="4" id="KW-1185">Reference proteome</keyword>
<gene>
    <name evidence="3" type="ORF">PCOR1329_LOCUS26899</name>
</gene>
<dbReference type="EMBL" id="CAUYUJ010009646">
    <property type="protein sequence ID" value="CAK0827326.1"/>
    <property type="molecule type" value="Genomic_DNA"/>
</dbReference>
<organism evidence="3 4">
    <name type="scientific">Prorocentrum cordatum</name>
    <dbReference type="NCBI Taxonomy" id="2364126"/>
    <lineage>
        <taxon>Eukaryota</taxon>
        <taxon>Sar</taxon>
        <taxon>Alveolata</taxon>
        <taxon>Dinophyceae</taxon>
        <taxon>Prorocentrales</taxon>
        <taxon>Prorocentraceae</taxon>
        <taxon>Prorocentrum</taxon>
    </lineage>
</organism>
<evidence type="ECO:0000259" key="2">
    <source>
        <dbReference type="Pfam" id="PF26188"/>
    </source>
</evidence>
<dbReference type="InterPro" id="IPR036691">
    <property type="entry name" value="Endo/exonu/phosph_ase_sf"/>
</dbReference>
<feature type="region of interest" description="Disordered" evidence="1">
    <location>
        <begin position="678"/>
        <end position="737"/>
    </location>
</feature>
<evidence type="ECO:0000256" key="1">
    <source>
        <dbReference type="SAM" id="MobiDB-lite"/>
    </source>
</evidence>
<evidence type="ECO:0000313" key="3">
    <source>
        <dbReference type="EMBL" id="CAK0827326.1"/>
    </source>
</evidence>
<feature type="compositionally biased region" description="Low complexity" evidence="1">
    <location>
        <begin position="129"/>
        <end position="141"/>
    </location>
</feature>
<feature type="region of interest" description="Disordered" evidence="1">
    <location>
        <begin position="776"/>
        <end position="807"/>
    </location>
</feature>
<sequence length="5175" mass="566868">MARPGPSQAVLNSLQLSQEPRAVLIPVRAVLNSPQHLQEPRAVLNSLLLLGAPVNDLSTVSVLRSLAAKTQRPGEEPRRAPPQQHSARHSKAVTNPQQQRMKHHAPATRPALRSLAQGAVRLSTAESQPRGAGASSSSTRSPRTDAQASAAQPGIPTKRQRDNSIVNILRGHPQNSDSSVGAAGAVESNAGRIRDCNAVTAVACRPLVSAIQTNFATRGPLNEETSPFFTQLHEATAATQHAPTLAAQEFHARLNDAETLPTTPLGRHDPNEQLFNAYAWYSLTMLAVCEVLQQFYSDPCARHLKQDWLLKALEIPGARRRDARHFAELFNAATEPPRAFILRFGPALRLLFNFKGDRGKRYAPQGARGADVVLAANRRPAYFTRLADCAAQLVSSSASNSGARPVGAPDLALPAASPPVTCWICGEGFAHNGAFFKHCSDARGGCAEHRKRLLWRAQQDGFKPLLPCVKRHILQSATFHSTFSAPGSLSLHWNRPEAVAAAGARCEAACAACARKDRLENRYPVYLWREATDERTLTQFLRADSGTSTFPTCGDTLCFGNRDKFNGHSSTDGYMSGFAGSRILISQAAATLADALPPSPTRLKDSFVVIFGQGADDLRKYQLLTVQRDAYRAVAAERARVNAIFADIPVDQAAANALPLNGVPQQFLDCAAQMPEVERCSSTRSRPGTVRDPAGAARPEGDASDELSESGDDKRAATAPGEAVPARAAQPSAASQNVEHLDQFEAPIGMGPAAAPAFAQHAAACERNLERVRELVASPSSSVNRNPSGQSDGSAAQPASLATATAAAEEHCSRAAVDLRGPARQLNELEYHLEEDPAPCRARRKSRFDTLEHVCVFGDTMRRLALFKGARPAVRRQGFQGDARLIANATSAHCLQALAHEALGGASVEALARDDRVSKELATAVRQVLISTKDVPLTDGYKRNLRHEGHNLNVAFGSLTVFATVNFADNYAPLLFRRCSGEEVTCDVARDLNAERPDMPSSHRMQQFIAEPPRAQVQFFKLMDDVADIYFMGIDGSFIGRHHVRHVFRHALREDRFPSTCAPGLGGFGVAELEPFEPRARGFQHGRRKVYKIPTTREHYVALLEELKQALISCAESLQREASALPAAQMGKTVPAEKFTRKQQLQSRLDGGLELDGTHRQLLETTPQELPGHRVGEHCRAHAEQRPVLSCYSQDSLQGCHQSRMPTYRLSQSACNVTPLDEVGMASDTQRVRVPTTVLSWYADEESDHIAGLLHPPALNAKQLTGILTRARELEAAKRPGRESQELKQMKTLDDLHTVLHSLSPDNDVELAQVHRSCGSPLALLTAALDMQDAIMKHLKPTATMQGDMPVDDIDSFIPEAALNNLLQQQRECEWIDMTDALRGPAHAAKMLVRRCQGRRSTPTRPCKLNEEQLQCIALFVARLEQAFLERPDPSKPWPRPARALKTAIMGGGGGCGKTTLSAEILPPLLETFFRPEGVPRRAPSNKPARLIGGRAARSGQGLTPESSMRTRALALNARTRQNLAAAHVDAGALHVDEYSQLQGELNHARALRTTYAREAKCGLSKDVYFKPQAMRFTDHTLIDILNTVRVPGGRALTEHQWQALKNTEVSAEQPDIPESWYHSCYCWSVIIMAAFMLARQSAREARQISFYVQAVDQARAIVPETNTTQLYEDLLRIPSIQRTRRLPPVVLFHYGMRARLATAIQQAFAVQDVEGTAVGFDPDPADLTPKTRLRSPSASHAAEFACPLMPKAIYVKLDDCDLQLLPPAVCPEHPERSSTCTRCTSAAQPGVMAIRPRPRTFKHFYSPTEKAKYVIVPRTQIPLMPAAAVPLYSTQGTAAASPVTQMANSAGSGASGAGAQRRWGQAQPGGTPFEVMAWAFEGEEHVFWRPCVDCGLRTGCFCDGCFASTRLPLETWKAGQRAPLRAAANEHALDILCLSELGELGVAIGKKLPDGNVSDWIRNLLADSAVSPVAIYADGHCATRLSCCPIGWRSFSNRVIRDFVQTQLDRCFQHFRVRTSERGEPISIVNCHTPSSQKRPLTVARRLLCFTAFHPACAGGPFIWGGDSNAGLMQLGTLLAWIDDRYNMNKFQCCTAWSIANGNPRHCVAQIGQSGRCPRARRRSHKLKPALPAALHSRLGTSPPAVRGRRPPGNPRHCMAQSGRSGQCPRARRRGQRLKLTFRAAQHSLLGRSPPAVRGRRPPGNLRHCAAQSGRLKPALLAALHSRLGTSPPVPIVKKPVGIAQISDSSETDSDFEKFEKQLFKDTTSTSTRVPLTAAQLAELAQGAAAGPSPGDYMAVSRQETKKHAESKKKTMVPTPLPDDSKDMATPMETAKQGAKGVASDAVGPIEPYLKMNGKRLVIRKRVRSRAYALEKGHHLAQGVSKEEACKKAQVYACAQAERWSTLWPGPAEVIIVETAGGEVETVDSFVGKITEITSDLQALENMQVVTEAWLEKIGDGKWCDKIRSACLDLAAEISEFAAQTNRCNFDRDNIDGILQSTSTARHRCEKQFGTLKVHVRNVIGELIDVDEKLVDSTAQAEVDVKALFSKPSRGKAKAKSLTNEHTAPTAHGGQEADGAASTTPAAAPTRAGKTGNKAKDKKKGQDNADKGADRKGKKAKAKAAAARKRPTAKPNPKEAKGPVVTDDDSDDNPLADALFKASDSDDSSNEAAGAEKLNGLKQGLKAFLNANPDDTVTKDNRFSERFLVNFVTHQSRRAEATKKVSTARVLEKKGAKYNDVVRMGVEKMDQELGPEKAKLWRSALKAMPDSLTGRTDDKYLEYAVPAASRMRGPDAELVGAASGSMGSASSVKAEPADAKEQGKAALVKKAVELKGDLPSLCREFQDKLLGAKLILTWAKSRADMCHMEFQTDLESFVKKLTSTKNILERMHSEEANVAEIPKLLSQIQSMNSKYQQVEEFANKNGYKETAKKGKRKGAGQYAGNLFRDLKLIFGWPAGCAPFDWIVIPTERSKRAPRPVLRPRKSFEAMWYDRRVAQVRGDWQFFGQAFYFAQWNTADVMCSFCRASNAVEARAWFRVGADAGWRDALWSHESYMAHLRSNELPVPAFFHVRLRHHRGPPAVRGRRPPGNPRHLRGAEWRNPLHHRVNAVFGAGDPSMAPLQEVLEQIGSQFLLGKVANAVASSTGCYELPTVPCIVEKLEAFLEIHRAWMEDHESWMNGETTRNYNWWLEGTGKGDHQRAHQSRRSAFSALVFQIIGNKRAVLASIQHPICSAAQPAKAIQRFTRAWEEEKWSDDYKKRMQISEPLTKDKALLDDFICGKLARVRDECDAAFGWGKAGCVHLAIAMPQPLLLRATETTVGSYNVGIQLSEVGGRNWKIKERRFASDIAKVFQVHAMDIFCLSELGEVRRGIGENIPGGDVYAWIQELLADSAAPPVREYVDGRYSTLGKSNRVAVLQCKLVSDFVPDQADRRFQHLLVRVGDDSEPVSIVNCHAPASKKRGSTVGGRRRTFLACHNARAGDRFIWGGDSNAGVIQLATLVQSIDDSHTACQVSIDSSAAQPGSLQLVFSHPLRFKHGDLAMTHGLRSVQTNFEVGAFFDGVSDAHDLVVAKVLVPRDLEKADEPSSVLRITAARPPLTWEATRSPPRSAAQPATSSNVVRRPATSRVNAIFSSDASAEAALQEVLEKIGGDFLFGKLANNVASSDGRFEAAAAPHITEKLGDFLRVVEEQRANHMRRAPGLGPDSIFTLRQQQPVLHSLLHSLRQQVAVLHVHTYEYTWDGKPRTGKTFSCTFVSPHDPTEYCMGQMRWSKKDEDKFRAVQDKLSDGLAFIMTKVCIVNDAKKQCIRAPIQTVVNVSDTVFSPLLTSRGTQDCHPEPPATIADCANLTNQQFFDVTALVKSASPLRPAGRSGNRVVFDAEITDGSKSGDRVRTMLLTVFADRACYNWQRGIALQQRPPPCLASLTPTALPSNKFEEWVARDFSTELAAETTCALFKPIANTATTGAEALDAAKETSWQLNCARVGEPPAGGTIRANDGKRLWFPVTVRDCAGTLALCIQEAAAFKLSGFYEADHFETAFVAGKVWFPQMALVKITRQLKTATAAQESAEQPPAKVDVRIADAICQDLAESPTEASARLLPLLNPESAKSDVVMPAALHMLRKSAHHTLAVESIVPDIPESWKASFVNVPSATTIIRPCSQVLALVEASQPSSLQEAGAGGYNITANNVRDLLHDASDAGGVQLTSLCTLENLQDFKRDPPRTQASKKQAALVLISSILQASSAGQIASFTVDSVQLLQQTEVDAVRATETTVAEPEKQLHRIFERYRVALLRSREKTRAARPVRQSRTLQHLCAKYQITAFQRPFYLLMIMKLLPVQWGDHAELLLRTPWSTAWGGGKVVNALLFNGGRIVPGSAADMRRNAWDQCYCQSCRANEVFACVLRHSEFGDRLLQISCEHIPAQMRRPIVNLKRFCYKICELRKGNQSRLRRVTMSVTVPQMLEPEFCPPPGLCLSDGCGGSGAPWARQQPFEAEFSAGFGARNVIDCSQAVECSRSGPKARVSMERHYKWINRQITSAAESGDVTWLFDVIQQHVSEMNLINCSTALHRVAKLALGSSVQERGRLVEHEAIRRLRRKLAGHVSEMAGDDNNGHARGGELQSEMRCLSIICWSCATMRIREASFFQHVAAISGERLSEMKPFELSNMLWAFAKLSFGHTSIFEGLAPYLLRRRPGQISPQCLSTIVWAFGTAKVHHAALFTSVAHELSQHASSMGPQGIANTAWAFARVRRQELNLFRLLAEATVQESALWNFKPQELSNIVWAFATVGLTHPPLFESIMEVAVQRRAELPPQNIANMLWAYAKLGVPSRWRLFPPLLEVTEQNLEAYKPQEVSAILWAVAREVGCSPSCRRFFLAVPRHFEGRLQEFTSQGLACMVEAYTLAEVDGLSFFDGILRESMNQLDSFQPPSLCTLFRGVAIKARRELAGKDSAQTPDHVRTISDHIAARLPEMQRHNIVHLAQSLDLLPAHAQVTSAAKLWESSTLLAVQHLQGDLCEPMGPTLLPDPQHGSGPESNDVPSPPKGRHTGGLGLGGQRQPQRRGLQPGPQSLQPQPPPCAEVPWPVPLNGKGPTRDALDVSATLAAHGGRHDADEMPADLLPRSCPAPNKHGIIGPAQALQESQGRAATVWDLHSFWSLGGSLADELAPPFCSEHADQ</sequence>
<dbReference type="InterPro" id="IPR050870">
    <property type="entry name" value="FAST_kinase"/>
</dbReference>
<dbReference type="SUPFAM" id="SSF56219">
    <property type="entry name" value="DNase I-like"/>
    <property type="match status" value="2"/>
</dbReference>
<accession>A0ABN9S657</accession>
<feature type="region of interest" description="Disordered" evidence="1">
    <location>
        <begin position="3602"/>
        <end position="3623"/>
    </location>
</feature>
<feature type="region of interest" description="Disordered" evidence="1">
    <location>
        <begin position="2553"/>
        <end position="2673"/>
    </location>
</feature>
<feature type="region of interest" description="Disordered" evidence="1">
    <location>
        <begin position="121"/>
        <end position="161"/>
    </location>
</feature>
<feature type="region of interest" description="Disordered" evidence="1">
    <location>
        <begin position="2137"/>
        <end position="2173"/>
    </location>
</feature>
<feature type="compositionally biased region" description="Basic residues" evidence="1">
    <location>
        <begin position="2617"/>
        <end position="2633"/>
    </location>
</feature>
<feature type="domain" description="RNA-editing substrate-binding complex 6 protein" evidence="2">
    <location>
        <begin position="4624"/>
        <end position="4862"/>
    </location>
</feature>
<dbReference type="Pfam" id="PF26188">
    <property type="entry name" value="RESC6"/>
    <property type="match status" value="1"/>
</dbReference>
<dbReference type="InterPro" id="IPR058917">
    <property type="entry name" value="RESC6_dom"/>
</dbReference>
<feature type="compositionally biased region" description="Low complexity" evidence="1">
    <location>
        <begin position="2578"/>
        <end position="2597"/>
    </location>
</feature>
<feature type="compositionally biased region" description="Low complexity" evidence="1">
    <location>
        <begin position="5054"/>
        <end position="5070"/>
    </location>
</feature>
<feature type="region of interest" description="Disordered" evidence="1">
    <location>
        <begin position="68"/>
        <end position="108"/>
    </location>
</feature>
<feature type="compositionally biased region" description="Low complexity" evidence="1">
    <location>
        <begin position="723"/>
        <end position="736"/>
    </location>
</feature>
<feature type="compositionally biased region" description="Basic and acidic residues" evidence="1">
    <location>
        <begin position="2605"/>
        <end position="2616"/>
    </location>
</feature>
<evidence type="ECO:0000313" key="4">
    <source>
        <dbReference type="Proteomes" id="UP001189429"/>
    </source>
</evidence>
<dbReference type="PANTHER" id="PTHR21228">
    <property type="entry name" value="FAST LEU-RICH DOMAIN-CONTAINING"/>
    <property type="match status" value="1"/>
</dbReference>
<feature type="compositionally biased region" description="Polar residues" evidence="1">
    <location>
        <begin position="778"/>
        <end position="793"/>
    </location>
</feature>
<protein>
    <recommendedName>
        <fullName evidence="2">RNA-editing substrate-binding complex 6 protein domain-containing protein</fullName>
    </recommendedName>
</protein>
<feature type="region of interest" description="Disordered" evidence="1">
    <location>
        <begin position="2304"/>
        <end position="2327"/>
    </location>
</feature>
<feature type="compositionally biased region" description="Low complexity" evidence="1">
    <location>
        <begin position="794"/>
        <end position="807"/>
    </location>
</feature>
<comment type="caution">
    <text evidence="3">The sequence shown here is derived from an EMBL/GenBank/DDBJ whole genome shotgun (WGS) entry which is preliminary data.</text>
</comment>
<name>A0ABN9S657_9DINO</name>
<dbReference type="Proteomes" id="UP001189429">
    <property type="component" value="Unassembled WGS sequence"/>
</dbReference>
<reference evidence="3" key="1">
    <citation type="submission" date="2023-10" db="EMBL/GenBank/DDBJ databases">
        <authorList>
            <person name="Chen Y."/>
            <person name="Shah S."/>
            <person name="Dougan E. K."/>
            <person name="Thang M."/>
            <person name="Chan C."/>
        </authorList>
    </citation>
    <scope>NUCLEOTIDE SEQUENCE [LARGE SCALE GENOMIC DNA]</scope>
</reference>
<feature type="compositionally biased region" description="Pro residues" evidence="1">
    <location>
        <begin position="5071"/>
        <end position="5083"/>
    </location>
</feature>
<dbReference type="PANTHER" id="PTHR21228:SF40">
    <property type="entry name" value="LD45607P"/>
    <property type="match status" value="1"/>
</dbReference>